<evidence type="ECO:0000313" key="1">
    <source>
        <dbReference type="EMBL" id="KWV47187.1"/>
    </source>
</evidence>
<proteinExistence type="predicted"/>
<accession>A0A109JDZ4</accession>
<name>A0A109JDZ4_9BRAD</name>
<protein>
    <submittedName>
        <fullName evidence="1">Uncharacterized protein</fullName>
    </submittedName>
</protein>
<evidence type="ECO:0000313" key="2">
    <source>
        <dbReference type="Proteomes" id="UP000057737"/>
    </source>
</evidence>
<sequence length="64" mass="7167">MSDSYVIEVSSETAGIVVRDARGYQFFAASHRFDALEGQIFRNAREAERAARRLVTGQILQFAS</sequence>
<dbReference type="RefSeq" id="WP_066513812.1">
    <property type="nucleotide sequence ID" value="NZ_LNCU01000114.1"/>
</dbReference>
<dbReference type="AlphaFoldDB" id="A0A109JDZ4"/>
<keyword evidence="2" id="KW-1185">Reference proteome</keyword>
<gene>
    <name evidence="1" type="ORF">AS156_20210</name>
</gene>
<dbReference type="EMBL" id="LNCU01000114">
    <property type="protein sequence ID" value="KWV47187.1"/>
    <property type="molecule type" value="Genomic_DNA"/>
</dbReference>
<dbReference type="Proteomes" id="UP000057737">
    <property type="component" value="Unassembled WGS sequence"/>
</dbReference>
<reference evidence="1 2" key="1">
    <citation type="submission" date="2015-11" db="EMBL/GenBank/DDBJ databases">
        <title>Draft Genome Sequence of the Strain BR 10303 (Bradyrhizobium sp.) isolated from nodules of Centrolobium paraense.</title>
        <authorList>
            <person name="Zelli J.E."/>
            <person name="Simoes-Araujo J.L."/>
            <person name="Barauna A.C."/>
            <person name="Silva K."/>
        </authorList>
    </citation>
    <scope>NUCLEOTIDE SEQUENCE [LARGE SCALE GENOMIC DNA]</scope>
    <source>
        <strain evidence="1 2">BR 10303</strain>
    </source>
</reference>
<dbReference type="OrthoDB" id="8127484at2"/>
<comment type="caution">
    <text evidence="1">The sequence shown here is derived from an EMBL/GenBank/DDBJ whole genome shotgun (WGS) entry which is preliminary data.</text>
</comment>
<organism evidence="1 2">
    <name type="scientific">Bradyrhizobium macuxiense</name>
    <dbReference type="NCBI Taxonomy" id="1755647"/>
    <lineage>
        <taxon>Bacteria</taxon>
        <taxon>Pseudomonadati</taxon>
        <taxon>Pseudomonadota</taxon>
        <taxon>Alphaproteobacteria</taxon>
        <taxon>Hyphomicrobiales</taxon>
        <taxon>Nitrobacteraceae</taxon>
        <taxon>Bradyrhizobium</taxon>
    </lineage>
</organism>